<accession>A0A7I8K898</accession>
<dbReference type="InterPro" id="IPR050231">
    <property type="entry name" value="Iron_ascorbate_oxido_reductase"/>
</dbReference>
<evidence type="ECO:0000259" key="7">
    <source>
        <dbReference type="PROSITE" id="PS51471"/>
    </source>
</evidence>
<sequence length="277" mass="30489">MRCRCVEAVRKAASEWGVMHIVNHAILLKLIKRMQEAGERFFSLLVEEKERYANDQSSGTSKATAASLQTMPAAGEPVQLRVRTYTLLLSGSLIFFSLFSSFQSVVCPFRLPCCLGEETKDFVRQLRPVVNNMLAMLSAGLGLEEGKLEEELGGMSDLLLQIMPNMAVGVPAHTDVSALSFILYNMVPGLQVHHGGQWVTVGSLPDTIIMHVGDSILHRVLVNKEKVRISWAVFCEPPPDKIVLKPLAALVHEGSMAKYPPRTFCEPPPDKTISSSS</sequence>
<evidence type="ECO:0000256" key="1">
    <source>
        <dbReference type="ARBA" id="ARBA00001961"/>
    </source>
</evidence>
<keyword evidence="6" id="KW-0472">Membrane</keyword>
<dbReference type="InterPro" id="IPR027443">
    <property type="entry name" value="IPNS-like_sf"/>
</dbReference>
<evidence type="ECO:0000256" key="3">
    <source>
        <dbReference type="ARBA" id="ARBA00023002"/>
    </source>
</evidence>
<evidence type="ECO:0000256" key="4">
    <source>
        <dbReference type="ARBA" id="ARBA00023004"/>
    </source>
</evidence>
<dbReference type="InterPro" id="IPR026992">
    <property type="entry name" value="DIOX_N"/>
</dbReference>
<keyword evidence="2 5" id="KW-0479">Metal-binding</keyword>
<dbReference type="GO" id="GO:0016491">
    <property type="term" value="F:oxidoreductase activity"/>
    <property type="evidence" value="ECO:0007669"/>
    <property type="project" value="UniProtKB-KW"/>
</dbReference>
<dbReference type="PANTHER" id="PTHR47990">
    <property type="entry name" value="2-OXOGLUTARATE (2OG) AND FE(II)-DEPENDENT OXYGENASE SUPERFAMILY PROTEIN-RELATED"/>
    <property type="match status" value="1"/>
</dbReference>
<dbReference type="OrthoDB" id="736543at2759"/>
<dbReference type="EMBL" id="LR746266">
    <property type="protein sequence ID" value="CAA7393329.1"/>
    <property type="molecule type" value="Genomic_DNA"/>
</dbReference>
<dbReference type="GO" id="GO:0046872">
    <property type="term" value="F:metal ion binding"/>
    <property type="evidence" value="ECO:0007669"/>
    <property type="project" value="UniProtKB-KW"/>
</dbReference>
<keyword evidence="6" id="KW-1133">Transmembrane helix</keyword>
<protein>
    <recommendedName>
        <fullName evidence="7">Fe2OG dioxygenase domain-containing protein</fullName>
    </recommendedName>
</protein>
<dbReference type="Proteomes" id="UP000663760">
    <property type="component" value="Chromosome 3"/>
</dbReference>
<keyword evidence="9" id="KW-1185">Reference proteome</keyword>
<comment type="cofactor">
    <cofactor evidence="1">
        <name>L-ascorbate</name>
        <dbReference type="ChEBI" id="CHEBI:38290"/>
    </cofactor>
</comment>
<evidence type="ECO:0000256" key="5">
    <source>
        <dbReference type="RuleBase" id="RU003682"/>
    </source>
</evidence>
<evidence type="ECO:0000313" key="8">
    <source>
        <dbReference type="EMBL" id="CAA7393329.1"/>
    </source>
</evidence>
<dbReference type="InterPro" id="IPR044861">
    <property type="entry name" value="IPNS-like_FE2OG_OXY"/>
</dbReference>
<proteinExistence type="inferred from homology"/>
<comment type="similarity">
    <text evidence="5">Belongs to the iron/ascorbate-dependent oxidoreductase family.</text>
</comment>
<dbReference type="SUPFAM" id="SSF51197">
    <property type="entry name" value="Clavaminate synthase-like"/>
    <property type="match status" value="1"/>
</dbReference>
<dbReference type="AlphaFoldDB" id="A0A7I8K898"/>
<dbReference type="PROSITE" id="PS51471">
    <property type="entry name" value="FE2OG_OXY"/>
    <property type="match status" value="1"/>
</dbReference>
<organism evidence="8 9">
    <name type="scientific">Spirodela intermedia</name>
    <name type="common">Intermediate duckweed</name>
    <dbReference type="NCBI Taxonomy" id="51605"/>
    <lineage>
        <taxon>Eukaryota</taxon>
        <taxon>Viridiplantae</taxon>
        <taxon>Streptophyta</taxon>
        <taxon>Embryophyta</taxon>
        <taxon>Tracheophyta</taxon>
        <taxon>Spermatophyta</taxon>
        <taxon>Magnoliopsida</taxon>
        <taxon>Liliopsida</taxon>
        <taxon>Araceae</taxon>
        <taxon>Lemnoideae</taxon>
        <taxon>Spirodela</taxon>
    </lineage>
</organism>
<evidence type="ECO:0000256" key="2">
    <source>
        <dbReference type="ARBA" id="ARBA00022723"/>
    </source>
</evidence>
<keyword evidence="6" id="KW-0812">Transmembrane</keyword>
<name>A0A7I8K898_SPIIN</name>
<dbReference type="Pfam" id="PF14226">
    <property type="entry name" value="DIOX_N"/>
    <property type="match status" value="1"/>
</dbReference>
<keyword evidence="3 5" id="KW-0560">Oxidoreductase</keyword>
<reference evidence="8" key="1">
    <citation type="submission" date="2020-02" db="EMBL/GenBank/DDBJ databases">
        <authorList>
            <person name="Scholz U."/>
            <person name="Mascher M."/>
            <person name="Fiebig A."/>
        </authorList>
    </citation>
    <scope>NUCLEOTIDE SEQUENCE</scope>
</reference>
<feature type="transmembrane region" description="Helical" evidence="6">
    <location>
        <begin position="85"/>
        <end position="106"/>
    </location>
</feature>
<evidence type="ECO:0000313" key="9">
    <source>
        <dbReference type="Proteomes" id="UP000663760"/>
    </source>
</evidence>
<gene>
    <name evidence="8" type="ORF">SI8410_03004091</name>
</gene>
<dbReference type="InterPro" id="IPR005123">
    <property type="entry name" value="Oxoglu/Fe-dep_dioxygenase_dom"/>
</dbReference>
<evidence type="ECO:0000256" key="6">
    <source>
        <dbReference type="SAM" id="Phobius"/>
    </source>
</evidence>
<feature type="domain" description="Fe2OG dioxygenase" evidence="7">
    <location>
        <begin position="154"/>
        <end position="237"/>
    </location>
</feature>
<dbReference type="Pfam" id="PF03171">
    <property type="entry name" value="2OG-FeII_Oxy"/>
    <property type="match status" value="1"/>
</dbReference>
<dbReference type="Gene3D" id="2.60.120.330">
    <property type="entry name" value="B-lactam Antibiotic, Isopenicillin N Synthase, Chain"/>
    <property type="match status" value="1"/>
</dbReference>
<keyword evidence="4 5" id="KW-0408">Iron</keyword>